<dbReference type="AlphaFoldDB" id="A0A3G6RJ10"/>
<dbReference type="RefSeq" id="WP_103292287.1">
    <property type="nucleotide sequence ID" value="NZ_CP033924.1"/>
</dbReference>
<reference evidence="2 3" key="1">
    <citation type="submission" date="2018-01" db="EMBL/GenBank/DDBJ databases">
        <title>Draft genome sequences of Chryseobacterium lactis NCTC11390, Chryseobacterium oncorhynchi 701B-08, and Chryseobacterium viscerum 687B-08.</title>
        <authorList>
            <person name="Jeong J.-J."/>
            <person name="Lee Y.J."/>
            <person name="Park B."/>
            <person name="Choi I.-G."/>
            <person name="Kim K.D."/>
        </authorList>
    </citation>
    <scope>NUCLEOTIDE SEQUENCE [LARGE SCALE GENOMIC DNA]</scope>
    <source>
        <strain evidence="2 3">NCTC11390</strain>
    </source>
</reference>
<dbReference type="KEGG" id="clac:EG342_18880"/>
<evidence type="ECO:0000313" key="1">
    <source>
        <dbReference type="EMBL" id="AZA83823.1"/>
    </source>
</evidence>
<dbReference type="EMBL" id="PPEH01000005">
    <property type="protein sequence ID" value="PNW12883.1"/>
    <property type="molecule type" value="Genomic_DNA"/>
</dbReference>
<dbReference type="PROSITE" id="PS51257">
    <property type="entry name" value="PROKAR_LIPOPROTEIN"/>
    <property type="match status" value="1"/>
</dbReference>
<protein>
    <submittedName>
        <fullName evidence="1">DUF3829 domain-containing protein</fullName>
    </submittedName>
</protein>
<proteinExistence type="predicted"/>
<dbReference type="OrthoDB" id="1046005at2"/>
<reference evidence="1 4" key="2">
    <citation type="submission" date="2018-11" db="EMBL/GenBank/DDBJ databases">
        <title>Proposal to divide the Flavobacteriaceae and reorganize its genera based on Amino Acid Identity values calculated from whole genome sequences.</title>
        <authorList>
            <person name="Nicholson A.C."/>
            <person name="Gulvik C.A."/>
            <person name="Whitney A.M."/>
            <person name="Humrighouse B.W."/>
            <person name="Bell M."/>
            <person name="Holmes B."/>
            <person name="Steigerwalt A.G."/>
            <person name="Villarma A."/>
            <person name="Sheth M."/>
            <person name="Batra D."/>
            <person name="Pryor J."/>
            <person name="Bernardet J.-F."/>
            <person name="Hugo C."/>
            <person name="Kampfer P."/>
            <person name="Newman J."/>
            <person name="McQuiston J.R."/>
        </authorList>
    </citation>
    <scope>NUCLEOTIDE SEQUENCE [LARGE SCALE GENOMIC DNA]</scope>
    <source>
        <strain evidence="1 4">KC_1864</strain>
    </source>
</reference>
<accession>A0A3G6RJ10</accession>
<dbReference type="Gene3D" id="1.20.58.820">
    <property type="entry name" value="Uncharacterised protein PF12889, C-terminal DUF3829"/>
    <property type="match status" value="1"/>
</dbReference>
<gene>
    <name evidence="2" type="ORF">C1637_13685</name>
    <name evidence="1" type="ORF">EG342_18880</name>
</gene>
<keyword evidence="4" id="KW-1185">Reference proteome</keyword>
<evidence type="ECO:0000313" key="4">
    <source>
        <dbReference type="Proteomes" id="UP000279972"/>
    </source>
</evidence>
<evidence type="ECO:0000313" key="3">
    <source>
        <dbReference type="Proteomes" id="UP000236262"/>
    </source>
</evidence>
<sequence>MRKIIVMAMAMSLTATVISCKKGADGIANTVLNLGGEAEANAIIDFNNNFIDSYKNTSKFVERVLKYADESVVKAKGGNISIIPIIGSSMDYTLSKIKSIPSGFGKDKTAIEKDFAIYKAKKENIEKKFEELKSYISSEDYKDDKGAKAEAIKKEIETDAEALYVSGENVMAKIKPATDAAENVILKDHPMKEYIISSKNVMNSLDSVIDLLGKQYAGKFNEAEAQKKYDEFAKLVETNSKMDFNVKDQQYSHKKSEFEYFNKSASTFVDNYRKLIRDSKEAGKIPDSDIQQMDSSYETVLSAYNTFVK</sequence>
<evidence type="ECO:0000313" key="2">
    <source>
        <dbReference type="EMBL" id="PNW12883.1"/>
    </source>
</evidence>
<dbReference type="Gene3D" id="1.20.120.930">
    <property type="entry name" value="Uncharacterised protein PF12889, N-terminal DUF3829"/>
    <property type="match status" value="1"/>
</dbReference>
<organism evidence="2 3">
    <name type="scientific">Chryseobacterium lactis</name>
    <dbReference type="NCBI Taxonomy" id="1241981"/>
    <lineage>
        <taxon>Bacteria</taxon>
        <taxon>Pseudomonadati</taxon>
        <taxon>Bacteroidota</taxon>
        <taxon>Flavobacteriia</taxon>
        <taxon>Flavobacteriales</taxon>
        <taxon>Weeksellaceae</taxon>
        <taxon>Chryseobacterium group</taxon>
        <taxon>Chryseobacterium</taxon>
    </lineage>
</organism>
<dbReference type="Proteomes" id="UP000279972">
    <property type="component" value="Chromosome"/>
</dbReference>
<dbReference type="EMBL" id="CP033924">
    <property type="protein sequence ID" value="AZA83823.1"/>
    <property type="molecule type" value="Genomic_DNA"/>
</dbReference>
<dbReference type="Proteomes" id="UP000236262">
    <property type="component" value="Unassembled WGS sequence"/>
</dbReference>
<name>A0A3G6RJ10_CHRLC</name>